<proteinExistence type="predicted"/>
<name>A0ABU9RBS5_9BURK</name>
<dbReference type="RefSeq" id="WP_240057491.1">
    <property type="nucleotide sequence ID" value="NZ_JAZHFZ010000031.1"/>
</dbReference>
<dbReference type="Proteomes" id="UP001481677">
    <property type="component" value="Unassembled WGS sequence"/>
</dbReference>
<keyword evidence="2" id="KW-1185">Reference proteome</keyword>
<organism evidence="1 2">
    <name type="scientific">Paraburkholderia azotifigens</name>
    <dbReference type="NCBI Taxonomy" id="2057004"/>
    <lineage>
        <taxon>Bacteria</taxon>
        <taxon>Pseudomonadati</taxon>
        <taxon>Pseudomonadota</taxon>
        <taxon>Betaproteobacteria</taxon>
        <taxon>Burkholderiales</taxon>
        <taxon>Burkholderiaceae</taxon>
        <taxon>Paraburkholderia</taxon>
    </lineage>
</organism>
<protein>
    <submittedName>
        <fullName evidence="1">Uncharacterized protein</fullName>
    </submittedName>
</protein>
<dbReference type="EMBL" id="JAZHGA010000029">
    <property type="protein sequence ID" value="MEM5344057.1"/>
    <property type="molecule type" value="Genomic_DNA"/>
</dbReference>
<gene>
    <name evidence="1" type="ORF">V4C56_31090</name>
</gene>
<accession>A0ABU9RBS5</accession>
<comment type="caution">
    <text evidence="1">The sequence shown here is derived from an EMBL/GenBank/DDBJ whole genome shotgun (WGS) entry which is preliminary data.</text>
</comment>
<evidence type="ECO:0000313" key="2">
    <source>
        <dbReference type="Proteomes" id="UP001481677"/>
    </source>
</evidence>
<evidence type="ECO:0000313" key="1">
    <source>
        <dbReference type="EMBL" id="MEM5344057.1"/>
    </source>
</evidence>
<reference evidence="1 2" key="1">
    <citation type="submission" date="2024-01" db="EMBL/GenBank/DDBJ databases">
        <title>The diversity of rhizobia nodulating Mimosa spp. in eleven states of Brazil covering several biomes is determined by host plant, location, and edaphic factors.</title>
        <authorList>
            <person name="Rouws L."/>
            <person name="Barauna A."/>
            <person name="Beukes C."/>
            <person name="De Faria S.M."/>
            <person name="Gross E."/>
            <person name="Dos Reis Junior F.B."/>
            <person name="Simon M."/>
            <person name="Maluk M."/>
            <person name="Odee D.W."/>
            <person name="Kenicer G."/>
            <person name="Young J.P.W."/>
            <person name="Reis V.M."/>
            <person name="Zilli J."/>
            <person name="James E.K."/>
        </authorList>
    </citation>
    <scope>NUCLEOTIDE SEQUENCE [LARGE SCALE GENOMIC DNA]</scope>
    <source>
        <strain evidence="1 2">JPY530</strain>
    </source>
</reference>
<sequence>MSDEIARFLHYLYANRTTLAPSRQPPHKAIKAMGSAQSLAFRDFVPDIPAAQVPSNVIPLRARRVQLEVFLAGTSPDTLRTHLATLFHSPLGVYISHTQMLRDKGCVYFNIAPEDLDFTLHMLIATMTEATIGKISRIGS</sequence>